<dbReference type="STRING" id="679200.HMPREF9333_00648"/>
<dbReference type="PANTHER" id="PTHR43790:SF9">
    <property type="entry name" value="GALACTOFURANOSE TRANSPORTER ATP-BINDING PROTEIN YTFR"/>
    <property type="match status" value="1"/>
</dbReference>
<dbReference type="Proteomes" id="UP000003011">
    <property type="component" value="Unassembled WGS sequence"/>
</dbReference>
<evidence type="ECO:0000256" key="6">
    <source>
        <dbReference type="ARBA" id="ARBA00022737"/>
    </source>
</evidence>
<keyword evidence="13" id="KW-1185">Reference proteome</keyword>
<reference evidence="12 13" key="1">
    <citation type="submission" date="2011-08" db="EMBL/GenBank/DDBJ databases">
        <title>The Genome Sequence of Johnsonella ignava ATCC 51276.</title>
        <authorList>
            <consortium name="The Broad Institute Genome Sequencing Platform"/>
            <person name="Earl A."/>
            <person name="Ward D."/>
            <person name="Feldgarden M."/>
            <person name="Gevers D."/>
            <person name="Izard J."/>
            <person name="Blanton J.M."/>
            <person name="Baranova O.V."/>
            <person name="Dewhirst F.E."/>
            <person name="Young S.K."/>
            <person name="Zeng Q."/>
            <person name="Gargeya S."/>
            <person name="Fitzgerald M."/>
            <person name="Haas B."/>
            <person name="Abouelleil A."/>
            <person name="Alvarado L."/>
            <person name="Arachchi H.M."/>
            <person name="Berlin A."/>
            <person name="Brown A."/>
            <person name="Chapman S.B."/>
            <person name="Chen Z."/>
            <person name="Dunbar C."/>
            <person name="Freedman E."/>
            <person name="Gearin G."/>
            <person name="Gellesch M."/>
            <person name="Goldberg J."/>
            <person name="Griggs A."/>
            <person name="Gujja S."/>
            <person name="Heiman D."/>
            <person name="Howarth C."/>
            <person name="Larson L."/>
            <person name="Lui A."/>
            <person name="MacDonald P.J.P."/>
            <person name="Montmayeur A."/>
            <person name="Murphy C."/>
            <person name="Neiman D."/>
            <person name="Pearson M."/>
            <person name="Priest M."/>
            <person name="Roberts A."/>
            <person name="Saif S."/>
            <person name="Shea T."/>
            <person name="Shenoy N."/>
            <person name="Sisk P."/>
            <person name="Stolte C."/>
            <person name="Sykes S."/>
            <person name="Wortman J."/>
            <person name="Nusbaum C."/>
            <person name="Birren B."/>
        </authorList>
    </citation>
    <scope>NUCLEOTIDE SEQUENCE [LARGE SCALE GENOMIC DNA]</scope>
    <source>
        <strain evidence="12 13">ATCC 51276</strain>
    </source>
</reference>
<evidence type="ECO:0000256" key="10">
    <source>
        <dbReference type="ARBA" id="ARBA00023136"/>
    </source>
</evidence>
<proteinExistence type="predicted"/>
<evidence type="ECO:0000256" key="1">
    <source>
        <dbReference type="ARBA" id="ARBA00004202"/>
    </source>
</evidence>
<dbReference type="InterPro" id="IPR003593">
    <property type="entry name" value="AAA+_ATPase"/>
</dbReference>
<dbReference type="GO" id="GO:0005524">
    <property type="term" value="F:ATP binding"/>
    <property type="evidence" value="ECO:0007669"/>
    <property type="project" value="UniProtKB-KW"/>
</dbReference>
<dbReference type="eggNOG" id="COG1129">
    <property type="taxonomic scope" value="Bacteria"/>
</dbReference>
<comment type="subcellular location">
    <subcellularLocation>
        <location evidence="2">Cell inner membrane</location>
    </subcellularLocation>
    <subcellularLocation>
        <location evidence="1">Cell membrane</location>
        <topology evidence="1">Peripheral membrane protein</topology>
    </subcellularLocation>
</comment>
<protein>
    <recommendedName>
        <fullName evidence="11">ABC transporter domain-containing protein</fullName>
    </recommendedName>
</protein>
<organism evidence="12 13">
    <name type="scientific">Johnsonella ignava ATCC 51276</name>
    <dbReference type="NCBI Taxonomy" id="679200"/>
    <lineage>
        <taxon>Bacteria</taxon>
        <taxon>Bacillati</taxon>
        <taxon>Bacillota</taxon>
        <taxon>Clostridia</taxon>
        <taxon>Lachnospirales</taxon>
        <taxon>Lachnospiraceae</taxon>
        <taxon>Johnsonella</taxon>
    </lineage>
</organism>
<accession>G5GGF8</accession>
<dbReference type="HOGENOM" id="CLU_000604_92_3_9"/>
<keyword evidence="6" id="KW-0677">Repeat</keyword>
<evidence type="ECO:0000256" key="4">
    <source>
        <dbReference type="ARBA" id="ARBA00022475"/>
    </source>
</evidence>
<dbReference type="InterPro" id="IPR003439">
    <property type="entry name" value="ABC_transporter-like_ATP-bd"/>
</dbReference>
<gene>
    <name evidence="12" type="ORF">HMPREF9333_00648</name>
</gene>
<evidence type="ECO:0000313" key="13">
    <source>
        <dbReference type="Proteomes" id="UP000003011"/>
    </source>
</evidence>
<dbReference type="GO" id="GO:0015749">
    <property type="term" value="P:monosaccharide transmembrane transport"/>
    <property type="evidence" value="ECO:0007669"/>
    <property type="project" value="UniProtKB-ARBA"/>
</dbReference>
<dbReference type="GO" id="GO:0016887">
    <property type="term" value="F:ATP hydrolysis activity"/>
    <property type="evidence" value="ECO:0007669"/>
    <property type="project" value="InterPro"/>
</dbReference>
<keyword evidence="9" id="KW-1278">Translocase</keyword>
<dbReference type="FunFam" id="3.40.50.300:FF:000126">
    <property type="entry name" value="Galactose/methyl galactoside import ATP-binding protein MglA"/>
    <property type="match status" value="1"/>
</dbReference>
<feature type="domain" description="ABC transporter" evidence="11">
    <location>
        <begin position="6"/>
        <end position="242"/>
    </location>
</feature>
<keyword evidence="7" id="KW-0547">Nucleotide-binding</keyword>
<keyword evidence="10" id="KW-0472">Membrane</keyword>
<keyword evidence="8" id="KW-0067">ATP-binding</keyword>
<dbReference type="OrthoDB" id="9771863at2"/>
<dbReference type="RefSeq" id="WP_005539789.1">
    <property type="nucleotide sequence ID" value="NZ_JH378830.1"/>
</dbReference>
<evidence type="ECO:0000313" key="12">
    <source>
        <dbReference type="EMBL" id="EHI56118.1"/>
    </source>
</evidence>
<sequence>MDKIKMRLSKIEKSFPGVKALDGIEFSVREGTVHALCGENGAGKSTLMKIIMGLYKADKGSIFLDEKEVDIKNPIQARDLGISMIAQELSYVPELSVEENLFLGRLPLKALGMIDWKKVRQESKKFLEEENLSYKPWQKLKTLTVSDIQILEIIKAVTNNAKIIIMDEPTSSITQSEVENLFKKVEELKKKGVSIIYISHKMDEVFRIADDISILRDGKVVASKKASEFDLESVISLMVGRKIENAYPKEDAELGDKVLEIDKLSKDKLFEDIDFYVKKGEIVGFAGLVGAGRTEVMRAIYGLDHKDSGSVKIKSKEVNIKNPADSIKEGLILLSESRKDDGIVPVRSVMENASLASLQKFIYSGFAHRKKERNAVYESFMKMNVKTPTLDTPISSLSGGNQQKVLLSRWMLSEPDILILDEPTRGIDIGAKFEIYKLMTDMVKEGKAIIMVSSELPELIGMCDRIYVMNKGRISGMLKRDEFSQEDIMRYATGL</sequence>
<evidence type="ECO:0000256" key="7">
    <source>
        <dbReference type="ARBA" id="ARBA00022741"/>
    </source>
</evidence>
<keyword evidence="5" id="KW-0762">Sugar transport</keyword>
<dbReference type="GO" id="GO:0005886">
    <property type="term" value="C:plasma membrane"/>
    <property type="evidence" value="ECO:0007669"/>
    <property type="project" value="UniProtKB-SubCell"/>
</dbReference>
<dbReference type="FunFam" id="3.40.50.300:FF:000127">
    <property type="entry name" value="Ribose import ATP-binding protein RbsA"/>
    <property type="match status" value="1"/>
</dbReference>
<dbReference type="PATRIC" id="fig|679200.3.peg.683"/>
<evidence type="ECO:0000256" key="9">
    <source>
        <dbReference type="ARBA" id="ARBA00022967"/>
    </source>
</evidence>
<dbReference type="EMBL" id="ACZL01000012">
    <property type="protein sequence ID" value="EHI56118.1"/>
    <property type="molecule type" value="Genomic_DNA"/>
</dbReference>
<dbReference type="AlphaFoldDB" id="G5GGF8"/>
<dbReference type="Pfam" id="PF00005">
    <property type="entry name" value="ABC_tran"/>
    <property type="match status" value="2"/>
</dbReference>
<dbReference type="SMART" id="SM00382">
    <property type="entry name" value="AAA"/>
    <property type="match status" value="2"/>
</dbReference>
<comment type="caution">
    <text evidence="12">The sequence shown here is derived from an EMBL/GenBank/DDBJ whole genome shotgun (WGS) entry which is preliminary data.</text>
</comment>
<dbReference type="SUPFAM" id="SSF52540">
    <property type="entry name" value="P-loop containing nucleoside triphosphate hydrolases"/>
    <property type="match status" value="2"/>
</dbReference>
<evidence type="ECO:0000259" key="11">
    <source>
        <dbReference type="PROSITE" id="PS50893"/>
    </source>
</evidence>
<feature type="domain" description="ABC transporter" evidence="11">
    <location>
        <begin position="252"/>
        <end position="495"/>
    </location>
</feature>
<dbReference type="InterPro" id="IPR027417">
    <property type="entry name" value="P-loop_NTPase"/>
</dbReference>
<dbReference type="InterPro" id="IPR050107">
    <property type="entry name" value="ABC_carbohydrate_import_ATPase"/>
</dbReference>
<name>G5GGF8_9FIRM</name>
<keyword evidence="4" id="KW-1003">Cell membrane</keyword>
<dbReference type="Gene3D" id="3.40.50.300">
    <property type="entry name" value="P-loop containing nucleotide triphosphate hydrolases"/>
    <property type="match status" value="2"/>
</dbReference>
<evidence type="ECO:0000256" key="8">
    <source>
        <dbReference type="ARBA" id="ARBA00022840"/>
    </source>
</evidence>
<dbReference type="CDD" id="cd03216">
    <property type="entry name" value="ABC_Carb_Monos_I"/>
    <property type="match status" value="1"/>
</dbReference>
<evidence type="ECO:0000256" key="3">
    <source>
        <dbReference type="ARBA" id="ARBA00022448"/>
    </source>
</evidence>
<dbReference type="CDD" id="cd03215">
    <property type="entry name" value="ABC_Carb_Monos_II"/>
    <property type="match status" value="1"/>
</dbReference>
<dbReference type="PROSITE" id="PS00211">
    <property type="entry name" value="ABC_TRANSPORTER_1"/>
    <property type="match status" value="1"/>
</dbReference>
<dbReference type="PROSITE" id="PS50893">
    <property type="entry name" value="ABC_TRANSPORTER_2"/>
    <property type="match status" value="2"/>
</dbReference>
<evidence type="ECO:0000256" key="2">
    <source>
        <dbReference type="ARBA" id="ARBA00004533"/>
    </source>
</evidence>
<dbReference type="InterPro" id="IPR017871">
    <property type="entry name" value="ABC_transporter-like_CS"/>
</dbReference>
<evidence type="ECO:0000256" key="5">
    <source>
        <dbReference type="ARBA" id="ARBA00022597"/>
    </source>
</evidence>
<dbReference type="PANTHER" id="PTHR43790">
    <property type="entry name" value="CARBOHYDRATE TRANSPORT ATP-BINDING PROTEIN MG119-RELATED"/>
    <property type="match status" value="1"/>
</dbReference>
<keyword evidence="3" id="KW-0813">Transport</keyword>